<evidence type="ECO:0000313" key="2">
    <source>
        <dbReference type="Proteomes" id="UP000241426"/>
    </source>
</evidence>
<dbReference type="AlphaFoldDB" id="A0A0B7JKI0"/>
<evidence type="ECO:0000313" key="1">
    <source>
        <dbReference type="EMBL" id="PSU98066.1"/>
    </source>
</evidence>
<sequence length="84" mass="9830">MKKALKINNIYINMETIVAFDLNYKIDGNRALYLLTNSSELPFLEVEVDDINFEECKDYQAQKVTTAEFIRIKRELCVYMGITL</sequence>
<gene>
    <name evidence="1" type="ORF">C9J27_13660</name>
</gene>
<proteinExistence type="predicted"/>
<accession>A0A2T3KGL7</accession>
<protein>
    <submittedName>
        <fullName evidence="1">Uncharacterized protein</fullName>
    </submittedName>
</protein>
<reference evidence="1 2" key="1">
    <citation type="submission" date="2018-01" db="EMBL/GenBank/DDBJ databases">
        <title>Whole genome sequencing of Histamine producing bacteria.</title>
        <authorList>
            <person name="Butler K."/>
        </authorList>
    </citation>
    <scope>NUCLEOTIDE SEQUENCE [LARGE SCALE GENOMIC DNA]</scope>
    <source>
        <strain evidence="1 2">FS-7.2</strain>
    </source>
</reference>
<dbReference type="Proteomes" id="UP000241426">
    <property type="component" value="Unassembled WGS sequence"/>
</dbReference>
<name>A0A0B7JKI0_9GAMM</name>
<dbReference type="EMBL" id="PYNF01000011">
    <property type="protein sequence ID" value="PSU98066.1"/>
    <property type="molecule type" value="Genomic_DNA"/>
</dbReference>
<dbReference type="eggNOG" id="ENOG5031PT7">
    <property type="taxonomic scope" value="Bacteria"/>
</dbReference>
<dbReference type="GeneID" id="29945986"/>
<organism evidence="1 2">
    <name type="scientific">Photobacterium kishitanii</name>
    <dbReference type="NCBI Taxonomy" id="318456"/>
    <lineage>
        <taxon>Bacteria</taxon>
        <taxon>Pseudomonadati</taxon>
        <taxon>Pseudomonadota</taxon>
        <taxon>Gammaproteobacteria</taxon>
        <taxon>Vibrionales</taxon>
        <taxon>Vibrionaceae</taxon>
        <taxon>Photobacterium</taxon>
    </lineage>
</organism>
<comment type="caution">
    <text evidence="1">The sequence shown here is derived from an EMBL/GenBank/DDBJ whole genome shotgun (WGS) entry which is preliminary data.</text>
</comment>
<accession>A0A0B7JKI0</accession>
<dbReference type="RefSeq" id="WP_036792357.1">
    <property type="nucleotide sequence ID" value="NZ_JAUZMX010000002.1"/>
</dbReference>